<dbReference type="PANTHER" id="PTHR43228">
    <property type="entry name" value="TWO-COMPONENT RESPONSE REGULATOR"/>
    <property type="match status" value="1"/>
</dbReference>
<dbReference type="SMART" id="SM00448">
    <property type="entry name" value="REC"/>
    <property type="match status" value="1"/>
</dbReference>
<dbReference type="SMART" id="SM01012">
    <property type="entry name" value="ANTAR"/>
    <property type="match status" value="1"/>
</dbReference>
<dbReference type="Pfam" id="PF03861">
    <property type="entry name" value="ANTAR"/>
    <property type="match status" value="1"/>
</dbReference>
<dbReference type="PROSITE" id="PS50110">
    <property type="entry name" value="RESPONSE_REGULATORY"/>
    <property type="match status" value="1"/>
</dbReference>
<dbReference type="InterPro" id="IPR008327">
    <property type="entry name" value="Sig_transdc_resp-reg_antiterm"/>
</dbReference>
<dbReference type="PIRSF" id="PIRSF036382">
    <property type="entry name" value="RR_antiterm"/>
    <property type="match status" value="1"/>
</dbReference>
<dbReference type="SUPFAM" id="SSF52172">
    <property type="entry name" value="CheY-like"/>
    <property type="match status" value="1"/>
</dbReference>
<dbReference type="PROSITE" id="PS50921">
    <property type="entry name" value="ANTAR"/>
    <property type="match status" value="1"/>
</dbReference>
<evidence type="ECO:0000256" key="2">
    <source>
        <dbReference type="PROSITE-ProRule" id="PRU00169"/>
    </source>
</evidence>
<evidence type="ECO:0000313" key="6">
    <source>
        <dbReference type="Proteomes" id="UP000429595"/>
    </source>
</evidence>
<evidence type="ECO:0000256" key="1">
    <source>
        <dbReference type="ARBA" id="ARBA00023012"/>
    </source>
</evidence>
<dbReference type="InterPro" id="IPR011006">
    <property type="entry name" value="CheY-like_superfamily"/>
</dbReference>
<dbReference type="EMBL" id="WEIO01000005">
    <property type="protein sequence ID" value="KAB7706662.1"/>
    <property type="molecule type" value="Genomic_DNA"/>
</dbReference>
<dbReference type="InterPro" id="IPR036388">
    <property type="entry name" value="WH-like_DNA-bd_sf"/>
</dbReference>
<keyword evidence="2" id="KW-0597">Phosphoprotein</keyword>
<evidence type="ECO:0000259" key="4">
    <source>
        <dbReference type="PROSITE" id="PS50921"/>
    </source>
</evidence>
<reference evidence="5 6" key="1">
    <citation type="submission" date="2019-10" db="EMBL/GenBank/DDBJ databases">
        <title>Bacillus aerolatum sp. nov., isolated from bioaerosol of sport playgrounds.</title>
        <authorList>
            <person name="Chen P."/>
            <person name="Zhang G."/>
        </authorList>
    </citation>
    <scope>NUCLEOTIDE SEQUENCE [LARGE SCALE GENOMIC DNA]</scope>
    <source>
        <strain evidence="5 6">CX253</strain>
    </source>
</reference>
<accession>A0A6I1FFF5</accession>
<dbReference type="GO" id="GO:0003723">
    <property type="term" value="F:RNA binding"/>
    <property type="evidence" value="ECO:0007669"/>
    <property type="project" value="InterPro"/>
</dbReference>
<feature type="modified residue" description="4-aspartylphosphate" evidence="2">
    <location>
        <position position="54"/>
    </location>
</feature>
<dbReference type="Pfam" id="PF00072">
    <property type="entry name" value="Response_reg"/>
    <property type="match status" value="1"/>
</dbReference>
<feature type="domain" description="ANTAR" evidence="4">
    <location>
        <begin position="124"/>
        <end position="185"/>
    </location>
</feature>
<protein>
    <submittedName>
        <fullName evidence="5">Response regulator</fullName>
    </submittedName>
</protein>
<keyword evidence="1" id="KW-0902">Two-component regulatory system</keyword>
<dbReference type="RefSeq" id="WP_152151761.1">
    <property type="nucleotide sequence ID" value="NZ_WEIO01000005.1"/>
</dbReference>
<keyword evidence="6" id="KW-1185">Reference proteome</keyword>
<dbReference type="InterPro" id="IPR005561">
    <property type="entry name" value="ANTAR"/>
</dbReference>
<dbReference type="PANTHER" id="PTHR43228:SF6">
    <property type="entry name" value="RESPONSE REGULATOR RECEIVER"/>
    <property type="match status" value="1"/>
</dbReference>
<dbReference type="Gene3D" id="1.10.10.10">
    <property type="entry name" value="Winged helix-like DNA-binding domain superfamily/Winged helix DNA-binding domain"/>
    <property type="match status" value="1"/>
</dbReference>
<proteinExistence type="predicted"/>
<dbReference type="InterPro" id="IPR052048">
    <property type="entry name" value="ST_Response_Regulator"/>
</dbReference>
<name>A0A6I1FFF5_9BACI</name>
<evidence type="ECO:0000313" key="5">
    <source>
        <dbReference type="EMBL" id="KAB7706662.1"/>
    </source>
</evidence>
<sequence length="192" mass="21314">MSKRILLVEDESLIRLDISSILQDNGYDVVGEASDGEKAVELAFSLQPDLIIMDIKMPKLDGLKAGKIISSKIDTPIILVTAYSQKEFVEKSKQANVVGYLVKPVSETNLLPAVEVALSQAAKMKAMQEAVAEANEKVEKRKLVEKAKGLLMDKQSISEEEAYQKIRKFSMKHQLSMDQTAAKVIAKYNKDK</sequence>
<dbReference type="GO" id="GO:0000160">
    <property type="term" value="P:phosphorelay signal transduction system"/>
    <property type="evidence" value="ECO:0007669"/>
    <property type="project" value="UniProtKB-KW"/>
</dbReference>
<comment type="caution">
    <text evidence="5">The sequence shown here is derived from an EMBL/GenBank/DDBJ whole genome shotgun (WGS) entry which is preliminary data.</text>
</comment>
<dbReference type="AlphaFoldDB" id="A0A6I1FFF5"/>
<dbReference type="Proteomes" id="UP000429595">
    <property type="component" value="Unassembled WGS sequence"/>
</dbReference>
<organism evidence="5 6">
    <name type="scientific">Bacillus aerolatus</name>
    <dbReference type="NCBI Taxonomy" id="2653354"/>
    <lineage>
        <taxon>Bacteria</taxon>
        <taxon>Bacillati</taxon>
        <taxon>Bacillota</taxon>
        <taxon>Bacilli</taxon>
        <taxon>Bacillales</taxon>
        <taxon>Bacillaceae</taxon>
        <taxon>Bacillus</taxon>
    </lineage>
</organism>
<dbReference type="Gene3D" id="3.40.50.2300">
    <property type="match status" value="1"/>
</dbReference>
<evidence type="ECO:0000259" key="3">
    <source>
        <dbReference type="PROSITE" id="PS50110"/>
    </source>
</evidence>
<dbReference type="InterPro" id="IPR001789">
    <property type="entry name" value="Sig_transdc_resp-reg_receiver"/>
</dbReference>
<feature type="domain" description="Response regulatory" evidence="3">
    <location>
        <begin position="4"/>
        <end position="118"/>
    </location>
</feature>
<gene>
    <name evidence="5" type="ORF">F9802_10735</name>
</gene>